<feature type="transmembrane region" description="Helical" evidence="1">
    <location>
        <begin position="35"/>
        <end position="55"/>
    </location>
</feature>
<evidence type="ECO:0000259" key="2">
    <source>
        <dbReference type="Pfam" id="PF02517"/>
    </source>
</evidence>
<keyword evidence="1" id="KW-0812">Transmembrane</keyword>
<keyword evidence="3" id="KW-0378">Hydrolase</keyword>
<dbReference type="PANTHER" id="PTHR39430:SF1">
    <property type="entry name" value="PROTEASE"/>
    <property type="match status" value="1"/>
</dbReference>
<proteinExistence type="predicted"/>
<protein>
    <submittedName>
        <fullName evidence="3">CAAX protease family protein</fullName>
    </submittedName>
</protein>
<dbReference type="RefSeq" id="WP_104813515.1">
    <property type="nucleotide sequence ID" value="NZ_MQUB01000001.1"/>
</dbReference>
<feature type="transmembrane region" description="Helical" evidence="1">
    <location>
        <begin position="200"/>
        <end position="223"/>
    </location>
</feature>
<dbReference type="InterPro" id="IPR003675">
    <property type="entry name" value="Rce1/LyrA-like_dom"/>
</dbReference>
<feature type="domain" description="CAAX prenyl protease 2/Lysostaphin resistance protein A-like" evidence="2">
    <location>
        <begin position="74"/>
        <end position="172"/>
    </location>
</feature>
<comment type="caution">
    <text evidence="3">The sequence shown here is derived from an EMBL/GenBank/DDBJ whole genome shotgun (WGS) entry which is preliminary data.</text>
</comment>
<keyword evidence="1" id="KW-0472">Membrane</keyword>
<dbReference type="Proteomes" id="UP000239800">
    <property type="component" value="Unassembled WGS sequence"/>
</dbReference>
<name>A0A2S7KSG1_9FLAO</name>
<dbReference type="EMBL" id="MQUB01000001">
    <property type="protein sequence ID" value="PQB05569.1"/>
    <property type="molecule type" value="Genomic_DNA"/>
</dbReference>
<feature type="transmembrane region" description="Helical" evidence="1">
    <location>
        <begin position="134"/>
        <end position="152"/>
    </location>
</feature>
<organism evidence="3 4">
    <name type="scientific">Aureitalea marina</name>
    <dbReference type="NCBI Taxonomy" id="930804"/>
    <lineage>
        <taxon>Bacteria</taxon>
        <taxon>Pseudomonadati</taxon>
        <taxon>Bacteroidota</taxon>
        <taxon>Flavobacteriia</taxon>
        <taxon>Flavobacteriales</taxon>
        <taxon>Flavobacteriaceae</taxon>
        <taxon>Aureitalea</taxon>
    </lineage>
</organism>
<evidence type="ECO:0000313" key="4">
    <source>
        <dbReference type="Proteomes" id="UP000239800"/>
    </source>
</evidence>
<reference evidence="3 4" key="1">
    <citation type="submission" date="2016-11" db="EMBL/GenBank/DDBJ databases">
        <title>Trade-off between light-utilization and light-protection in marine flavobacteria.</title>
        <authorList>
            <person name="Kumagai Y."/>
        </authorList>
    </citation>
    <scope>NUCLEOTIDE SEQUENCE [LARGE SCALE GENOMIC DNA]</scope>
    <source>
        <strain evidence="3 4">NBRC 107741</strain>
    </source>
</reference>
<accession>A0A2S7KSG1</accession>
<gene>
    <name evidence="3" type="ORF">BST85_12170</name>
</gene>
<dbReference type="AlphaFoldDB" id="A0A2S7KSG1"/>
<keyword evidence="1" id="KW-1133">Transmembrane helix</keyword>
<dbReference type="Pfam" id="PF02517">
    <property type="entry name" value="Rce1-like"/>
    <property type="match status" value="1"/>
</dbReference>
<dbReference type="PANTHER" id="PTHR39430">
    <property type="entry name" value="MEMBRANE-ASSOCIATED PROTEASE-RELATED"/>
    <property type="match status" value="1"/>
</dbReference>
<keyword evidence="4" id="KW-1185">Reference proteome</keyword>
<sequence length="237" mass="26665">MIGLVVILLISWGLLYLFEKKNLNAIGLIPNGKRLQQFAIGLVLIVAICLMLIGIETSLKSIEWQFLGFEIGTIADAFIYHLRSALTEDLVFRGALLFILNQRLGAKWGIMISAICFGVYHVFSYGILTERLMVIGYVIVVTGFTGYVWAWAFHKTRSIYLGLGLHVGYNMIMACFYESQPYGELLFTELSSVDLVDPMASYYSIFRGLFPALMTLISLKFLLRSRMIGSAEIVEQS</sequence>
<dbReference type="GO" id="GO:0006508">
    <property type="term" value="P:proteolysis"/>
    <property type="evidence" value="ECO:0007669"/>
    <property type="project" value="UniProtKB-KW"/>
</dbReference>
<feature type="transmembrane region" description="Helical" evidence="1">
    <location>
        <begin position="108"/>
        <end position="128"/>
    </location>
</feature>
<feature type="transmembrane region" description="Helical" evidence="1">
    <location>
        <begin position="159"/>
        <end position="180"/>
    </location>
</feature>
<dbReference type="GO" id="GO:0004175">
    <property type="term" value="F:endopeptidase activity"/>
    <property type="evidence" value="ECO:0007669"/>
    <property type="project" value="UniProtKB-ARBA"/>
</dbReference>
<evidence type="ECO:0000313" key="3">
    <source>
        <dbReference type="EMBL" id="PQB05569.1"/>
    </source>
</evidence>
<evidence type="ECO:0000256" key="1">
    <source>
        <dbReference type="SAM" id="Phobius"/>
    </source>
</evidence>
<keyword evidence="3" id="KW-0645">Protease</keyword>
<dbReference type="GO" id="GO:0080120">
    <property type="term" value="P:CAAX-box protein maturation"/>
    <property type="evidence" value="ECO:0007669"/>
    <property type="project" value="UniProtKB-ARBA"/>
</dbReference>
<dbReference type="OrthoDB" id="193898at2"/>